<comment type="catalytic activity">
    <reaction evidence="6">
        <text>(2R)-ethylmalonyl-CoA + H(+) = butanoyl-CoA + CO2</text>
        <dbReference type="Rhea" id="RHEA:59540"/>
        <dbReference type="ChEBI" id="CHEBI:15378"/>
        <dbReference type="ChEBI" id="CHEBI:16526"/>
        <dbReference type="ChEBI" id="CHEBI:57371"/>
        <dbReference type="ChEBI" id="CHEBI:85316"/>
        <dbReference type="EC" id="4.1.1.94"/>
    </reaction>
    <physiologicalReaction direction="left-to-right" evidence="6">
        <dbReference type="Rhea" id="RHEA:59541"/>
    </physiologicalReaction>
</comment>
<comment type="function">
    <text evidence="12">Decarboxylates ethylmalonyl-CoA, a potentially toxic metabolite, to form butyryl-CoA, suggesting it might be involved in metabolite proofreading. Acts preferentially on (S)-ethylmalonyl-CoA but also has some activity on the (R)-isomer. Also has methylmalonyl-CoA decarboxylase activity at lower level.</text>
</comment>
<dbReference type="EMBL" id="CCXS01000001">
    <property type="protein sequence ID" value="CEG22383.1"/>
    <property type="molecule type" value="Genomic_DNA"/>
</dbReference>
<dbReference type="CDD" id="cd06558">
    <property type="entry name" value="crotonase-like"/>
    <property type="match status" value="1"/>
</dbReference>
<dbReference type="PROSITE" id="PS00166">
    <property type="entry name" value="ENOYL_COA_HYDRATASE"/>
    <property type="match status" value="1"/>
</dbReference>
<dbReference type="Pfam" id="PF00378">
    <property type="entry name" value="ECH_1"/>
    <property type="match status" value="1"/>
</dbReference>
<evidence type="ECO:0000313" key="15">
    <source>
        <dbReference type="Proteomes" id="UP000043699"/>
    </source>
</evidence>
<reference evidence="14 15" key="1">
    <citation type="submission" date="2014-09" db="EMBL/GenBank/DDBJ databases">
        <authorList>
            <person name="Urmite Genomes Urmite Genomes"/>
        </authorList>
    </citation>
    <scope>NUCLEOTIDE SEQUENCE [LARGE SCALE GENOMIC DNA]</scope>
    <source>
        <strain evidence="14 15">ES2</strain>
    </source>
</reference>
<sequence>MSYKIDLSGGILTFTIDRPHIRNAINDEVIQGLEELVAQVHNHDPQFVIITASGEQAFCSGGDLSVYQHLRTRNEAYPMLKKMGDVLYRIKTLPVPVVALVNGMAVGGGCEIATACDYRLVRSHAKCGFIQGTLAITSGWGGGTYAMETIPHAEALKMLSEARVYTAQELLENGWATKVVESEAGVEAFFQSMKKIRPEVHRAYKEIAIRKWQSSHLKDRVNEEIRLCAELWEADAHHDAVERFLNKKK</sequence>
<evidence type="ECO:0000256" key="8">
    <source>
        <dbReference type="ARBA" id="ARBA00039903"/>
    </source>
</evidence>
<accession>A0A098EJC6</accession>
<proteinExistence type="inferred from homology"/>
<keyword evidence="4" id="KW-0456">Lyase</keyword>
<dbReference type="InterPro" id="IPR018376">
    <property type="entry name" value="Enoyl-CoA_hyd/isom_CS"/>
</dbReference>
<evidence type="ECO:0000256" key="3">
    <source>
        <dbReference type="ARBA" id="ARBA00022490"/>
    </source>
</evidence>
<evidence type="ECO:0000256" key="4">
    <source>
        <dbReference type="ARBA" id="ARBA00023239"/>
    </source>
</evidence>
<evidence type="ECO:0000256" key="6">
    <source>
        <dbReference type="ARBA" id="ARBA00036541"/>
    </source>
</evidence>
<dbReference type="GO" id="GO:0004492">
    <property type="term" value="F:methyl/ethyl malonyl-CoA decarboxylase activity"/>
    <property type="evidence" value="ECO:0007669"/>
    <property type="project" value="UniProtKB-EC"/>
</dbReference>
<comment type="catalytic activity">
    <reaction evidence="5">
        <text>(2S)-ethylmalonyl-CoA + H(+) = butanoyl-CoA + CO2</text>
        <dbReference type="Rhea" id="RHEA:32131"/>
        <dbReference type="ChEBI" id="CHEBI:15378"/>
        <dbReference type="ChEBI" id="CHEBI:16526"/>
        <dbReference type="ChEBI" id="CHEBI:57371"/>
        <dbReference type="ChEBI" id="CHEBI:60909"/>
        <dbReference type="EC" id="4.1.1.94"/>
    </reaction>
    <physiologicalReaction direction="left-to-right" evidence="5">
        <dbReference type="Rhea" id="RHEA:32132"/>
    </physiologicalReaction>
</comment>
<dbReference type="PANTHER" id="PTHR11941">
    <property type="entry name" value="ENOYL-COA HYDRATASE-RELATED"/>
    <property type="match status" value="1"/>
</dbReference>
<evidence type="ECO:0000256" key="2">
    <source>
        <dbReference type="ARBA" id="ARBA00005254"/>
    </source>
</evidence>
<evidence type="ECO:0000256" key="5">
    <source>
        <dbReference type="ARBA" id="ARBA00036343"/>
    </source>
</evidence>
<gene>
    <name evidence="14" type="primary">paaF</name>
    <name evidence="14" type="ORF">BN1080_01309</name>
</gene>
<evidence type="ECO:0000313" key="14">
    <source>
        <dbReference type="EMBL" id="CEG22383.1"/>
    </source>
</evidence>
<keyword evidence="3" id="KW-0963">Cytoplasm</keyword>
<comment type="similarity">
    <text evidence="2 13">Belongs to the enoyl-CoA hydratase/isomerase family.</text>
</comment>
<dbReference type="InterPro" id="IPR029045">
    <property type="entry name" value="ClpP/crotonase-like_dom_sf"/>
</dbReference>
<dbReference type="SUPFAM" id="SSF52096">
    <property type="entry name" value="ClpP/crotonase"/>
    <property type="match status" value="1"/>
</dbReference>
<dbReference type="STRING" id="1499687.BN1080_01309"/>
<evidence type="ECO:0000256" key="1">
    <source>
        <dbReference type="ARBA" id="ARBA00004514"/>
    </source>
</evidence>
<dbReference type="AlphaFoldDB" id="A0A098EJC6"/>
<dbReference type="PANTHER" id="PTHR11941:SF27">
    <property type="entry name" value="ETHYLMALONYL-COA DECARBOXYLASE"/>
    <property type="match status" value="1"/>
</dbReference>
<evidence type="ECO:0000256" key="7">
    <source>
        <dbReference type="ARBA" id="ARBA00038883"/>
    </source>
</evidence>
<dbReference type="RefSeq" id="WP_052651085.1">
    <property type="nucleotide sequence ID" value="NZ_CCXS01000001.1"/>
</dbReference>
<dbReference type="OrthoDB" id="9775794at2"/>
<comment type="catalytic activity">
    <reaction evidence="11">
        <text>(S)-methylmalonyl-CoA + H(+) = propanoyl-CoA + CO2</text>
        <dbReference type="Rhea" id="RHEA:61340"/>
        <dbReference type="ChEBI" id="CHEBI:15378"/>
        <dbReference type="ChEBI" id="CHEBI:16526"/>
        <dbReference type="ChEBI" id="CHEBI:57327"/>
        <dbReference type="ChEBI" id="CHEBI:57392"/>
        <dbReference type="EC" id="4.1.1.94"/>
    </reaction>
    <physiologicalReaction direction="left-to-right" evidence="11">
        <dbReference type="Rhea" id="RHEA:61341"/>
    </physiologicalReaction>
</comment>
<evidence type="ECO:0000256" key="11">
    <source>
        <dbReference type="ARBA" id="ARBA00047446"/>
    </source>
</evidence>
<protein>
    <recommendedName>
        <fullName evidence="8">Ethylmalonyl-CoA decarboxylase</fullName>
        <ecNumber evidence="7">4.1.1.94</ecNumber>
    </recommendedName>
    <alternativeName>
        <fullName evidence="10">Enoyl-CoA hydratase domain-containing protein 1</fullName>
    </alternativeName>
    <alternativeName>
        <fullName evidence="9">Methylmalonyl-CoA decarboxylase</fullName>
    </alternativeName>
</protein>
<dbReference type="Gene3D" id="3.90.226.10">
    <property type="entry name" value="2-enoyl-CoA Hydratase, Chain A, domain 1"/>
    <property type="match status" value="1"/>
</dbReference>
<evidence type="ECO:0000256" key="13">
    <source>
        <dbReference type="RuleBase" id="RU003707"/>
    </source>
</evidence>
<dbReference type="GO" id="GO:0005829">
    <property type="term" value="C:cytosol"/>
    <property type="evidence" value="ECO:0007669"/>
    <property type="project" value="UniProtKB-SubCell"/>
</dbReference>
<dbReference type="InterPro" id="IPR001753">
    <property type="entry name" value="Enoyl-CoA_hydra/iso"/>
</dbReference>
<comment type="subcellular location">
    <subcellularLocation>
        <location evidence="1">Cytoplasm</location>
        <location evidence="1">Cytosol</location>
    </subcellularLocation>
</comment>
<dbReference type="Proteomes" id="UP000043699">
    <property type="component" value="Unassembled WGS sequence"/>
</dbReference>
<keyword evidence="15" id="KW-1185">Reference proteome</keyword>
<evidence type="ECO:0000256" key="12">
    <source>
        <dbReference type="ARBA" id="ARBA00056546"/>
    </source>
</evidence>
<dbReference type="GO" id="GO:0006635">
    <property type="term" value="P:fatty acid beta-oxidation"/>
    <property type="evidence" value="ECO:0007669"/>
    <property type="project" value="TreeGrafter"/>
</dbReference>
<name>A0A098EJC6_9BACL</name>
<evidence type="ECO:0000256" key="10">
    <source>
        <dbReference type="ARBA" id="ARBA00042182"/>
    </source>
</evidence>
<dbReference type="EC" id="4.1.1.94" evidence="7"/>
<organism evidence="14 15">
    <name type="scientific">Planococcus massiliensis</name>
    <dbReference type="NCBI Taxonomy" id="1499687"/>
    <lineage>
        <taxon>Bacteria</taxon>
        <taxon>Bacillati</taxon>
        <taxon>Bacillota</taxon>
        <taxon>Bacilli</taxon>
        <taxon>Bacillales</taxon>
        <taxon>Caryophanaceae</taxon>
        <taxon>Planococcus</taxon>
    </lineage>
</organism>
<evidence type="ECO:0000256" key="9">
    <source>
        <dbReference type="ARBA" id="ARBA00042052"/>
    </source>
</evidence>